<protein>
    <submittedName>
        <fullName evidence="3">Uncharacterized protein</fullName>
    </submittedName>
</protein>
<evidence type="ECO:0000313" key="3">
    <source>
        <dbReference type="EMBL" id="CAK0788007.1"/>
    </source>
</evidence>
<dbReference type="InterPro" id="IPR015267">
    <property type="entry name" value="PPP4R2"/>
</dbReference>
<dbReference type="PANTHER" id="PTHR16487:SF0">
    <property type="entry name" value="PROTEIN PHOSPHATASE 4 REGULATORY SUBUNIT 2-RELATED"/>
    <property type="match status" value="1"/>
</dbReference>
<feature type="region of interest" description="Disordered" evidence="2">
    <location>
        <begin position="238"/>
        <end position="317"/>
    </location>
</feature>
<evidence type="ECO:0000256" key="2">
    <source>
        <dbReference type="SAM" id="MobiDB-lite"/>
    </source>
</evidence>
<comment type="similarity">
    <text evidence="1">Belongs to the PPP4R2 family.</text>
</comment>
<sequence>MAQDTVADEGQLREFAESERSERRLTPPLRGVLVEIATTNIIRYPWPMLRPLVEHLLGEVVHDFDSTSQVEVGPTLPLAGGETAEELQARLLQLLDGFDTEAPFTMQRLAEVLLEPRKQYTRLEKLALALEKLLLVTSTVPQTSAPSPLPQLSSLPAVNENPLTPAVPPPAKGALATTASPHTNRAAERPQFPSSGFGVAGAVLGTLTAGAASQFLPGTQAPAALTEDIDRLQDSAPGAVAANASSTPHTLDASPVPSAPGVASQAGSGVLQDGQPGAADSPAPMAIETNTPHIGQNHSLQHPPQDHAGQRTLPDAS</sequence>
<comment type="caution">
    <text evidence="3">The sequence shown here is derived from an EMBL/GenBank/DDBJ whole genome shotgun (WGS) entry which is preliminary data.</text>
</comment>
<dbReference type="GO" id="GO:0005634">
    <property type="term" value="C:nucleus"/>
    <property type="evidence" value="ECO:0007669"/>
    <property type="project" value="TreeGrafter"/>
</dbReference>
<evidence type="ECO:0000256" key="1">
    <source>
        <dbReference type="ARBA" id="ARBA00009207"/>
    </source>
</evidence>
<dbReference type="AlphaFoldDB" id="A0AAV1INZ7"/>
<feature type="compositionally biased region" description="Polar residues" evidence="2">
    <location>
        <begin position="288"/>
        <end position="302"/>
    </location>
</feature>
<dbReference type="GO" id="GO:0019888">
    <property type="term" value="F:protein phosphatase regulator activity"/>
    <property type="evidence" value="ECO:0007669"/>
    <property type="project" value="InterPro"/>
</dbReference>
<evidence type="ECO:0000313" key="4">
    <source>
        <dbReference type="Proteomes" id="UP001314263"/>
    </source>
</evidence>
<dbReference type="PANTHER" id="PTHR16487">
    <property type="entry name" value="PPP4R2-RELATED PROTEIN"/>
    <property type="match status" value="1"/>
</dbReference>
<dbReference type="EMBL" id="CAUYUE010000018">
    <property type="protein sequence ID" value="CAK0788007.1"/>
    <property type="molecule type" value="Genomic_DNA"/>
</dbReference>
<feature type="compositionally biased region" description="Low complexity" evidence="2">
    <location>
        <begin position="141"/>
        <end position="157"/>
    </location>
</feature>
<proteinExistence type="inferred from homology"/>
<accession>A0AAV1INZ7</accession>
<organism evidence="3 4">
    <name type="scientific">Coccomyxa viridis</name>
    <dbReference type="NCBI Taxonomy" id="1274662"/>
    <lineage>
        <taxon>Eukaryota</taxon>
        <taxon>Viridiplantae</taxon>
        <taxon>Chlorophyta</taxon>
        <taxon>core chlorophytes</taxon>
        <taxon>Trebouxiophyceae</taxon>
        <taxon>Trebouxiophyceae incertae sedis</taxon>
        <taxon>Coccomyxaceae</taxon>
        <taxon>Coccomyxa</taxon>
    </lineage>
</organism>
<dbReference type="GO" id="GO:0005737">
    <property type="term" value="C:cytoplasm"/>
    <property type="evidence" value="ECO:0007669"/>
    <property type="project" value="TreeGrafter"/>
</dbReference>
<dbReference type="GO" id="GO:0030289">
    <property type="term" value="C:protein phosphatase 4 complex"/>
    <property type="evidence" value="ECO:0007669"/>
    <property type="project" value="InterPro"/>
</dbReference>
<dbReference type="Proteomes" id="UP001314263">
    <property type="component" value="Unassembled WGS sequence"/>
</dbReference>
<reference evidence="3 4" key="1">
    <citation type="submission" date="2023-10" db="EMBL/GenBank/DDBJ databases">
        <authorList>
            <person name="Maclean D."/>
            <person name="Macfadyen A."/>
        </authorList>
    </citation>
    <scope>NUCLEOTIDE SEQUENCE [LARGE SCALE GENOMIC DNA]</scope>
</reference>
<dbReference type="Pfam" id="PF09184">
    <property type="entry name" value="PPP4R2"/>
    <property type="match status" value="1"/>
</dbReference>
<feature type="region of interest" description="Disordered" evidence="2">
    <location>
        <begin position="141"/>
        <end position="193"/>
    </location>
</feature>
<gene>
    <name evidence="3" type="ORF">CVIRNUC_011229</name>
</gene>
<name>A0AAV1INZ7_9CHLO</name>
<keyword evidence="4" id="KW-1185">Reference proteome</keyword>